<dbReference type="InterPro" id="IPR031009">
    <property type="entry name" value="Tcm_partner"/>
</dbReference>
<gene>
    <name evidence="2" type="primary">tcmP</name>
    <name evidence="2" type="ORF">FOA19_00510</name>
</gene>
<feature type="domain" description="GMT-like wHTH" evidence="1">
    <location>
        <begin position="319"/>
        <end position="373"/>
    </location>
</feature>
<dbReference type="Proteomes" id="UP000324133">
    <property type="component" value="Unassembled WGS sequence"/>
</dbReference>
<protein>
    <submittedName>
        <fullName evidence="2">Three-Cys-motif partner protein TcmP</fullName>
    </submittedName>
</protein>
<sequence>MRHDPHCSAKKDTIVVAQTEPKDFFKQRRSAPEIKEEIFLKFLPVWAETLFATQSPLEKVLLVDASTGTAETAEGEMPGAAKVLKTIFGTAGGRYDLDKVMQPYFYEASKSQAALLAQAMEELYFYPDLQHKPVFLNTKENLEAFQEELAQNVPAFYFLDPFGNKFSQELWLQGVGQEKTDFMMLFEYKRLAAALGKSDDQSSLASFLGERFSRLKAYFAKTSSAAKKETFALKTFEEALQEKGLQTSRFRINVPGKDQSSHYLLFVSRSYLAHTRFKELLLPYSDVQEDGVPMLGANLKAVRLLVPEYSKYLEFSLVNLVEDLLQNAAEYNSMVLDKIYEKHNVGKNYCKANYQTAFEKLKEQGKITLLNPKTGQVVYKLTSACRIKFKPNGSV</sequence>
<dbReference type="AlphaFoldDB" id="A0A5B6TF24"/>
<dbReference type="Pfam" id="PF22560">
    <property type="entry name" value="GMT-wHTH"/>
    <property type="match status" value="1"/>
</dbReference>
<name>A0A5B6TF24_9BACT</name>
<proteinExistence type="predicted"/>
<comment type="caution">
    <text evidence="2">The sequence shown here is derived from an EMBL/GenBank/DDBJ whole genome shotgun (WGS) entry which is preliminary data.</text>
</comment>
<evidence type="ECO:0000259" key="1">
    <source>
        <dbReference type="Pfam" id="PF22560"/>
    </source>
</evidence>
<reference evidence="2 3" key="1">
    <citation type="submission" date="2019-07" db="EMBL/GenBank/DDBJ databases">
        <title>Rufibacter sp. nov., isolated from lake sediment.</title>
        <authorList>
            <person name="Qu J.-H."/>
        </authorList>
    </citation>
    <scope>NUCLEOTIDE SEQUENCE [LARGE SCALE GENOMIC DNA]</scope>
    <source>
        <strain evidence="2 3">NBS58-1</strain>
    </source>
</reference>
<dbReference type="InterPro" id="IPR054339">
    <property type="entry name" value="GMT_wHTH"/>
</dbReference>
<dbReference type="OrthoDB" id="845703at2"/>
<evidence type="ECO:0000313" key="2">
    <source>
        <dbReference type="EMBL" id="KAA3439202.1"/>
    </source>
</evidence>
<accession>A0A5B6TF24</accession>
<dbReference type="NCBIfam" id="TIGR04474">
    <property type="entry name" value="tcm_partner"/>
    <property type="match status" value="1"/>
</dbReference>
<evidence type="ECO:0000313" key="3">
    <source>
        <dbReference type="Proteomes" id="UP000324133"/>
    </source>
</evidence>
<organism evidence="2 3">
    <name type="scientific">Rufibacter hautae</name>
    <dbReference type="NCBI Taxonomy" id="2595005"/>
    <lineage>
        <taxon>Bacteria</taxon>
        <taxon>Pseudomonadati</taxon>
        <taxon>Bacteroidota</taxon>
        <taxon>Cytophagia</taxon>
        <taxon>Cytophagales</taxon>
        <taxon>Hymenobacteraceae</taxon>
        <taxon>Rufibacter</taxon>
    </lineage>
</organism>
<keyword evidence="3" id="KW-1185">Reference proteome</keyword>
<dbReference type="EMBL" id="VKKY01000001">
    <property type="protein sequence ID" value="KAA3439202.1"/>
    <property type="molecule type" value="Genomic_DNA"/>
</dbReference>